<keyword evidence="1" id="KW-0472">Membrane</keyword>
<proteinExistence type="predicted"/>
<reference evidence="2 3" key="1">
    <citation type="journal article" date="2016" name="Nat. Commun.">
        <title>Thousands of microbial genomes shed light on interconnected biogeochemical processes in an aquifer system.</title>
        <authorList>
            <person name="Anantharaman K."/>
            <person name="Brown C.T."/>
            <person name="Hug L.A."/>
            <person name="Sharon I."/>
            <person name="Castelle C.J."/>
            <person name="Probst A.J."/>
            <person name="Thomas B.C."/>
            <person name="Singh A."/>
            <person name="Wilkins M.J."/>
            <person name="Karaoz U."/>
            <person name="Brodie E.L."/>
            <person name="Williams K.H."/>
            <person name="Hubbard S.S."/>
            <person name="Banfield J.F."/>
        </authorList>
    </citation>
    <scope>NUCLEOTIDE SEQUENCE [LARGE SCALE GENOMIC DNA]</scope>
</reference>
<organism evidence="2 3">
    <name type="scientific">Candidatus Woykebacteria bacterium RBG_13_40_7b</name>
    <dbReference type="NCBI Taxonomy" id="1802594"/>
    <lineage>
        <taxon>Bacteria</taxon>
        <taxon>Candidatus Woykeibacteriota</taxon>
    </lineage>
</organism>
<dbReference type="EMBL" id="MHCQ01000041">
    <property type="protein sequence ID" value="OGY23638.1"/>
    <property type="molecule type" value="Genomic_DNA"/>
</dbReference>
<keyword evidence="1" id="KW-1133">Transmembrane helix</keyword>
<feature type="transmembrane region" description="Helical" evidence="1">
    <location>
        <begin position="12"/>
        <end position="34"/>
    </location>
</feature>
<evidence type="ECO:0000256" key="1">
    <source>
        <dbReference type="SAM" id="Phobius"/>
    </source>
</evidence>
<dbReference type="PROSITE" id="PS00409">
    <property type="entry name" value="PROKAR_NTER_METHYL"/>
    <property type="match status" value="1"/>
</dbReference>
<evidence type="ECO:0008006" key="4">
    <source>
        <dbReference type="Google" id="ProtNLM"/>
    </source>
</evidence>
<evidence type="ECO:0000313" key="3">
    <source>
        <dbReference type="Proteomes" id="UP000177103"/>
    </source>
</evidence>
<dbReference type="InterPro" id="IPR012902">
    <property type="entry name" value="N_methyl_site"/>
</dbReference>
<sequence length="190" mass="21108">MKILESQKGITLIEVVIAAGLIGFLGIILGDILINHQSLFNEENLNMEIISENKRVLKDISNSVRNASDVLVSYTIGADTYQTNDQSLVLKIPSVDNNGNTIFGSYDHIVFFIDALNSHKLIKKTLVATGSSRQNSEISQTLSLSDLKFEFNTPLVEDSTLIKTELEIQKSSFGKTKAFRDQIESNLRND</sequence>
<evidence type="ECO:0000313" key="2">
    <source>
        <dbReference type="EMBL" id="OGY23638.1"/>
    </source>
</evidence>
<accession>A0A1G1W7K5</accession>
<keyword evidence="1" id="KW-0812">Transmembrane</keyword>
<protein>
    <recommendedName>
        <fullName evidence="4">Prepilin-type N-terminal cleavage/methylation domain-containing protein</fullName>
    </recommendedName>
</protein>
<dbReference type="Proteomes" id="UP000177103">
    <property type="component" value="Unassembled WGS sequence"/>
</dbReference>
<name>A0A1G1W7K5_9BACT</name>
<dbReference type="AlphaFoldDB" id="A0A1G1W7K5"/>
<comment type="caution">
    <text evidence="2">The sequence shown here is derived from an EMBL/GenBank/DDBJ whole genome shotgun (WGS) entry which is preliminary data.</text>
</comment>
<gene>
    <name evidence="2" type="ORF">A2Y57_03960</name>
</gene>